<dbReference type="Gene3D" id="1.10.290.10">
    <property type="entry name" value="Topoisomerase I, domain 4"/>
    <property type="match status" value="1"/>
</dbReference>
<dbReference type="InterPro" id="IPR023406">
    <property type="entry name" value="Topo_IA_AS"/>
</dbReference>
<comment type="similarity">
    <text evidence="2">Belongs to the type IA topoisomerase family.</text>
</comment>
<keyword evidence="10" id="KW-0413">Isomerase</keyword>
<dbReference type="Gene3D" id="3.40.50.140">
    <property type="match status" value="1"/>
</dbReference>
<keyword evidence="7" id="KW-0460">Magnesium</keyword>
<evidence type="ECO:0000256" key="14">
    <source>
        <dbReference type="ARBA" id="ARBA00032877"/>
    </source>
</evidence>
<dbReference type="InterPro" id="IPR005733">
    <property type="entry name" value="TopoI_bac-type"/>
</dbReference>
<sequence length="889" mass="97603">MKHQPNVVVVESPAKAGTIQRYLGDDFCVVASKGHIRQLPSKKGSVDPTQGFRMRWTATARPSTLQHIVAAVKKAKRLYLATDPDREGEAIAWHVVEMLREKGFHDHLEEIFRVSFCEITKEAVQEAFKHPRRIDQALVDAYFARLALDYLVGFELSPVLWRKLPGSRSAGRVQSVALRLVSEREAEIERFCPEQYWTVGATFEVAAFKGASSKGQPSSFSARLLRFNGSESNGTCGVTFSTHSEVSATLSELRIGNYVIASVETGRLSRAPAPPFTTSTLQQEASRKLGFPVKKTMRLAQALYEGRDGPGLITYMRTDGVTMSEAAVQASREMAKRKYGASYVPRRAKRYTTRTKNAQEAHEAIRPTEMTLTADDVGARGVYAGDELKLYDLIWKRTIASQMSSAAYDQLMIDVCDTSDFASPQEAIQRHTEGLVKPRGRRKGQLRQQATPNAFRASGSSLAFDGFLRVYQEGSRRGADMVDDEGQGAQSKGSSNTKSLILASDFSNGSWALVGVLAAGEAVSMSELNSTEHWTKPPPRYSEASLVKHLEAHGIGRPSTYASIISTLFDRGYVSKTRRMLFAEPRGRLVTAFLKRYCPRYVAINFTANLERDLDLIATTRKGLEAVLCEFWHDFKPTVEAALRLDPGRIRDQLTSDLYFFLFNADAASDLSASSTVNGTAPPCPKCGKGNLGLRLGKHGAFVGCSNYPQCDYLKEPNRRADTEGDVSAGGTATAGEGNISGTVLGRDPETGGFVSVRVGPYGRYVQLDINTTASSRASSARKRNKPQRSALPTQWCNTVTLDEALLLLKLPAELGSHPMTGQPIRIGVSRYGVYVAHKRQFASVPASLRLTDVTLGTALLLLQNKAEKAGRAKPFARRGSRKKAKRKA</sequence>
<feature type="domain" description="Topo IA-type catalytic" evidence="17">
    <location>
        <begin position="135"/>
        <end position="639"/>
    </location>
</feature>
<dbReference type="SMART" id="SM00493">
    <property type="entry name" value="TOPRIM"/>
    <property type="match status" value="1"/>
</dbReference>
<evidence type="ECO:0000256" key="10">
    <source>
        <dbReference type="ARBA" id="ARBA00023235"/>
    </source>
</evidence>
<dbReference type="OMA" id="YAQPKQR"/>
<dbReference type="PANTHER" id="PTHR42785">
    <property type="entry name" value="DNA TOPOISOMERASE, TYPE IA, CORE"/>
    <property type="match status" value="1"/>
</dbReference>
<keyword evidence="5" id="KW-0863">Zinc-finger</keyword>
<evidence type="ECO:0000256" key="4">
    <source>
        <dbReference type="ARBA" id="ARBA00022723"/>
    </source>
</evidence>
<dbReference type="SUPFAM" id="SSF56712">
    <property type="entry name" value="Prokaryotic type I DNA topoisomerase"/>
    <property type="match status" value="1"/>
</dbReference>
<dbReference type="NCBIfam" id="TIGR01051">
    <property type="entry name" value="topA_bact"/>
    <property type="match status" value="1"/>
</dbReference>
<accession>A0A0G4F4M2</accession>
<evidence type="ECO:0000256" key="5">
    <source>
        <dbReference type="ARBA" id="ARBA00022771"/>
    </source>
</evidence>
<dbReference type="PROSITE" id="PS52039">
    <property type="entry name" value="TOPO_IA_2"/>
    <property type="match status" value="1"/>
</dbReference>
<dbReference type="InterPro" id="IPR013824">
    <property type="entry name" value="Topo_IA_cen_sub1"/>
</dbReference>
<keyword evidence="9" id="KW-0238">DNA-binding</keyword>
<evidence type="ECO:0000256" key="9">
    <source>
        <dbReference type="ARBA" id="ARBA00023125"/>
    </source>
</evidence>
<gene>
    <name evidence="18" type="ORF">Vbra_1300</name>
</gene>
<evidence type="ECO:0000313" key="19">
    <source>
        <dbReference type="Proteomes" id="UP000041254"/>
    </source>
</evidence>
<dbReference type="PRINTS" id="PR00417">
    <property type="entry name" value="PRTPISMRASEI"/>
</dbReference>
<feature type="region of interest" description="Disordered" evidence="15">
    <location>
        <begin position="719"/>
        <end position="744"/>
    </location>
</feature>
<dbReference type="InterPro" id="IPR003602">
    <property type="entry name" value="Topo_IA_DNA-bd_dom"/>
</dbReference>
<dbReference type="VEuPathDB" id="CryptoDB:Vbra_1300"/>
<dbReference type="InterPro" id="IPR025589">
    <property type="entry name" value="Toprim_C_rpt"/>
</dbReference>
<dbReference type="SMART" id="SM00437">
    <property type="entry name" value="TOP1Ac"/>
    <property type="match status" value="1"/>
</dbReference>
<dbReference type="STRING" id="1169540.A0A0G4F4M2"/>
<evidence type="ECO:0000256" key="2">
    <source>
        <dbReference type="ARBA" id="ARBA00009446"/>
    </source>
</evidence>
<dbReference type="Proteomes" id="UP000041254">
    <property type="component" value="Unassembled WGS sequence"/>
</dbReference>
<evidence type="ECO:0000256" key="15">
    <source>
        <dbReference type="SAM" id="MobiDB-lite"/>
    </source>
</evidence>
<dbReference type="InterPro" id="IPR028612">
    <property type="entry name" value="Topoisom_1_IA"/>
</dbReference>
<dbReference type="SUPFAM" id="SSF57783">
    <property type="entry name" value="Zinc beta-ribbon"/>
    <property type="match status" value="1"/>
</dbReference>
<dbReference type="GO" id="GO:0003917">
    <property type="term" value="F:DNA topoisomerase type I (single strand cut, ATP-independent) activity"/>
    <property type="evidence" value="ECO:0007669"/>
    <property type="project" value="UniProtKB-EC"/>
</dbReference>
<dbReference type="InterPro" id="IPR013498">
    <property type="entry name" value="Topo_IA_Znf"/>
</dbReference>
<comment type="catalytic activity">
    <reaction evidence="1">
        <text>ATP-independent breakage of single-stranded DNA, followed by passage and rejoining.</text>
        <dbReference type="EC" id="5.6.2.1"/>
    </reaction>
</comment>
<dbReference type="PROSITE" id="PS50880">
    <property type="entry name" value="TOPRIM"/>
    <property type="match status" value="1"/>
</dbReference>
<name>A0A0G4F4M2_VITBC</name>
<dbReference type="Gene3D" id="2.70.20.10">
    <property type="entry name" value="Topoisomerase I, domain 3"/>
    <property type="match status" value="1"/>
</dbReference>
<dbReference type="GO" id="GO:0006265">
    <property type="term" value="P:DNA topological change"/>
    <property type="evidence" value="ECO:0007669"/>
    <property type="project" value="InterPro"/>
</dbReference>
<proteinExistence type="inferred from homology"/>
<dbReference type="InterPro" id="IPR013497">
    <property type="entry name" value="Topo_IA_cen"/>
</dbReference>
<keyword evidence="4" id="KW-0479">Metal-binding</keyword>
<dbReference type="InterPro" id="IPR000380">
    <property type="entry name" value="Topo_IA"/>
</dbReference>
<dbReference type="PhylomeDB" id="A0A0G4F4M2"/>
<dbReference type="Pfam" id="PF01131">
    <property type="entry name" value="Topoisom_bac"/>
    <property type="match status" value="1"/>
</dbReference>
<dbReference type="InterPro" id="IPR034149">
    <property type="entry name" value="TOPRIM_TopoI"/>
</dbReference>
<dbReference type="PROSITE" id="PS00396">
    <property type="entry name" value="TOPO_IA_1"/>
    <property type="match status" value="1"/>
</dbReference>
<dbReference type="InterPro" id="IPR013825">
    <property type="entry name" value="Topo_IA_cen_sub2"/>
</dbReference>
<dbReference type="OrthoDB" id="449082at2759"/>
<dbReference type="CDD" id="cd00186">
    <property type="entry name" value="TOP1Ac"/>
    <property type="match status" value="1"/>
</dbReference>
<dbReference type="EMBL" id="CDMY01000372">
    <property type="protein sequence ID" value="CEM06872.1"/>
    <property type="molecule type" value="Genomic_DNA"/>
</dbReference>
<dbReference type="InterPro" id="IPR013826">
    <property type="entry name" value="Topo_IA_cen_sub3"/>
</dbReference>
<dbReference type="GO" id="GO:0003677">
    <property type="term" value="F:DNA binding"/>
    <property type="evidence" value="ECO:0007669"/>
    <property type="project" value="UniProtKB-KW"/>
</dbReference>
<keyword evidence="6" id="KW-0862">Zinc</keyword>
<dbReference type="InterPro" id="IPR023405">
    <property type="entry name" value="Topo_IA_core_domain"/>
</dbReference>
<reference evidence="18 19" key="1">
    <citation type="submission" date="2014-11" db="EMBL/GenBank/DDBJ databases">
        <authorList>
            <person name="Zhu J."/>
            <person name="Qi W."/>
            <person name="Song R."/>
        </authorList>
    </citation>
    <scope>NUCLEOTIDE SEQUENCE [LARGE SCALE GENOMIC DNA]</scope>
</reference>
<protein>
    <recommendedName>
        <fullName evidence="3">DNA topoisomerase</fullName>
        <ecNumber evidence="3">5.6.2.1</ecNumber>
    </recommendedName>
    <alternativeName>
        <fullName evidence="14">Omega-protein</fullName>
    </alternativeName>
    <alternativeName>
        <fullName evidence="13">Relaxing enzyme</fullName>
    </alternativeName>
    <alternativeName>
        <fullName evidence="11">Swivelase</fullName>
    </alternativeName>
    <alternativeName>
        <fullName evidence="12">Untwisting enzyme</fullName>
    </alternativeName>
</protein>
<evidence type="ECO:0000256" key="13">
    <source>
        <dbReference type="ARBA" id="ARBA00032235"/>
    </source>
</evidence>
<feature type="domain" description="Toprim" evidence="16">
    <location>
        <begin position="5"/>
        <end position="119"/>
    </location>
</feature>
<dbReference type="Gene3D" id="3.30.65.10">
    <property type="entry name" value="Bacterial Topoisomerase I, domain 1"/>
    <property type="match status" value="1"/>
</dbReference>
<evidence type="ECO:0000256" key="6">
    <source>
        <dbReference type="ARBA" id="ARBA00022833"/>
    </source>
</evidence>
<dbReference type="InterPro" id="IPR006171">
    <property type="entry name" value="TOPRIM_dom"/>
</dbReference>
<evidence type="ECO:0000256" key="1">
    <source>
        <dbReference type="ARBA" id="ARBA00000213"/>
    </source>
</evidence>
<dbReference type="PANTHER" id="PTHR42785:SF1">
    <property type="entry name" value="DNA TOPOISOMERASE"/>
    <property type="match status" value="1"/>
</dbReference>
<keyword evidence="19" id="KW-1185">Reference proteome</keyword>
<dbReference type="InParanoid" id="A0A0G4F4M2"/>
<evidence type="ECO:0000256" key="7">
    <source>
        <dbReference type="ARBA" id="ARBA00022842"/>
    </source>
</evidence>
<dbReference type="GO" id="GO:0005694">
    <property type="term" value="C:chromosome"/>
    <property type="evidence" value="ECO:0007669"/>
    <property type="project" value="InterPro"/>
</dbReference>
<dbReference type="Pfam" id="PF01396">
    <property type="entry name" value="Zn_ribbon_Top1"/>
    <property type="match status" value="1"/>
</dbReference>
<dbReference type="HAMAP" id="MF_00952">
    <property type="entry name" value="Topoisom_1_prok"/>
    <property type="match status" value="1"/>
</dbReference>
<dbReference type="Gene3D" id="1.10.460.10">
    <property type="entry name" value="Topoisomerase I, domain 2"/>
    <property type="match status" value="1"/>
</dbReference>
<dbReference type="Pfam" id="PF01751">
    <property type="entry name" value="Toprim"/>
    <property type="match status" value="1"/>
</dbReference>
<evidence type="ECO:0000256" key="11">
    <source>
        <dbReference type="ARBA" id="ARBA00030003"/>
    </source>
</evidence>
<dbReference type="EC" id="5.6.2.1" evidence="3"/>
<dbReference type="AlphaFoldDB" id="A0A0G4F4M2"/>
<dbReference type="Pfam" id="PF13368">
    <property type="entry name" value="Toprim_C_rpt"/>
    <property type="match status" value="2"/>
</dbReference>
<dbReference type="SMART" id="SM00436">
    <property type="entry name" value="TOP1Bc"/>
    <property type="match status" value="1"/>
</dbReference>
<keyword evidence="8" id="KW-0799">Topoisomerase</keyword>
<evidence type="ECO:0000256" key="12">
    <source>
        <dbReference type="ARBA" id="ARBA00031985"/>
    </source>
</evidence>
<dbReference type="GO" id="GO:0008270">
    <property type="term" value="F:zinc ion binding"/>
    <property type="evidence" value="ECO:0007669"/>
    <property type="project" value="UniProtKB-KW"/>
</dbReference>
<dbReference type="CDD" id="cd03363">
    <property type="entry name" value="TOPRIM_TopoIA_TopoI"/>
    <property type="match status" value="1"/>
</dbReference>
<evidence type="ECO:0000256" key="3">
    <source>
        <dbReference type="ARBA" id="ARBA00012891"/>
    </source>
</evidence>
<evidence type="ECO:0000259" key="16">
    <source>
        <dbReference type="PROSITE" id="PS50880"/>
    </source>
</evidence>
<evidence type="ECO:0000313" key="18">
    <source>
        <dbReference type="EMBL" id="CEM06872.1"/>
    </source>
</evidence>
<organism evidence="18 19">
    <name type="scientific">Vitrella brassicaformis (strain CCMP3155)</name>
    <dbReference type="NCBI Taxonomy" id="1169540"/>
    <lineage>
        <taxon>Eukaryota</taxon>
        <taxon>Sar</taxon>
        <taxon>Alveolata</taxon>
        <taxon>Colpodellida</taxon>
        <taxon>Vitrellaceae</taxon>
        <taxon>Vitrella</taxon>
    </lineage>
</organism>
<dbReference type="InterPro" id="IPR003601">
    <property type="entry name" value="Topo_IA_2"/>
</dbReference>
<evidence type="ECO:0000256" key="8">
    <source>
        <dbReference type="ARBA" id="ARBA00023029"/>
    </source>
</evidence>
<evidence type="ECO:0000259" key="17">
    <source>
        <dbReference type="PROSITE" id="PS52039"/>
    </source>
</evidence>